<dbReference type="EMBL" id="LBVC01000030">
    <property type="protein sequence ID" value="KKQ78086.1"/>
    <property type="molecule type" value="Genomic_DNA"/>
</dbReference>
<dbReference type="Proteomes" id="UP000034324">
    <property type="component" value="Unassembled WGS sequence"/>
</dbReference>
<evidence type="ECO:0000313" key="1">
    <source>
        <dbReference type="EMBL" id="KKQ78086.1"/>
    </source>
</evidence>
<evidence type="ECO:0000313" key="2">
    <source>
        <dbReference type="Proteomes" id="UP000034324"/>
    </source>
</evidence>
<accession>A0A0G0NLY4</accession>
<protein>
    <submittedName>
        <fullName evidence="1">Uncharacterized protein</fullName>
    </submittedName>
</protein>
<gene>
    <name evidence="1" type="ORF">US99_C0030G0002</name>
</gene>
<dbReference type="AlphaFoldDB" id="A0A0G0NLY4"/>
<comment type="caution">
    <text evidence="1">The sequence shown here is derived from an EMBL/GenBank/DDBJ whole genome shotgun (WGS) entry which is preliminary data.</text>
</comment>
<organism evidence="1 2">
    <name type="scientific">Candidatus Daviesbacteria bacterium GW2011_GWF2_38_6</name>
    <dbReference type="NCBI Taxonomy" id="1618432"/>
    <lineage>
        <taxon>Bacteria</taxon>
        <taxon>Candidatus Daviesiibacteriota</taxon>
    </lineage>
</organism>
<reference evidence="1 2" key="1">
    <citation type="journal article" date="2015" name="Nature">
        <title>rRNA introns, odd ribosomes, and small enigmatic genomes across a large radiation of phyla.</title>
        <authorList>
            <person name="Brown C.T."/>
            <person name="Hug L.A."/>
            <person name="Thomas B.C."/>
            <person name="Sharon I."/>
            <person name="Castelle C.J."/>
            <person name="Singh A."/>
            <person name="Wilkins M.J."/>
            <person name="Williams K.H."/>
            <person name="Banfield J.F."/>
        </authorList>
    </citation>
    <scope>NUCLEOTIDE SEQUENCE [LARGE SCALE GENOMIC DNA]</scope>
</reference>
<sequence>MELMGGGYHSPLIDADLETARRVALARLNQTRQEAGLRPVKKVPRAVVEEYLSPLPPEEISRKVGVLLARVRGRFSVEGHTFYVQAIPEIHEPVSSEETNDHKVLVVGANMARQAIIFHDKRPKGSEGWLGDCIVYSRYDRNGLIYRIMDNRLAVARTEELVSNVLV</sequence>
<name>A0A0G0NLY4_9BACT</name>
<proteinExistence type="predicted"/>